<evidence type="ECO:0000313" key="3">
    <source>
        <dbReference type="Proteomes" id="UP000198990"/>
    </source>
</evidence>
<dbReference type="SUPFAM" id="SSF51658">
    <property type="entry name" value="Xylose isomerase-like"/>
    <property type="match status" value="1"/>
</dbReference>
<evidence type="ECO:0000259" key="1">
    <source>
        <dbReference type="Pfam" id="PF01261"/>
    </source>
</evidence>
<dbReference type="PANTHER" id="PTHR12110">
    <property type="entry name" value="HYDROXYPYRUVATE ISOMERASE"/>
    <property type="match status" value="1"/>
</dbReference>
<dbReference type="Proteomes" id="UP000198990">
    <property type="component" value="Unassembled WGS sequence"/>
</dbReference>
<dbReference type="Pfam" id="PF01261">
    <property type="entry name" value="AP_endonuc_2"/>
    <property type="match status" value="1"/>
</dbReference>
<dbReference type="InterPro" id="IPR013022">
    <property type="entry name" value="Xyl_isomerase-like_TIM-brl"/>
</dbReference>
<feature type="domain" description="Xylose isomerase-like TIM barrel" evidence="1">
    <location>
        <begin position="172"/>
        <end position="358"/>
    </location>
</feature>
<dbReference type="EMBL" id="FNZN01000004">
    <property type="protein sequence ID" value="SEL57216.1"/>
    <property type="molecule type" value="Genomic_DNA"/>
</dbReference>
<proteinExistence type="predicted"/>
<protein>
    <submittedName>
        <fullName evidence="2">Sugar phosphate isomerase/epimerase</fullName>
    </submittedName>
</protein>
<dbReference type="GO" id="GO:0016853">
    <property type="term" value="F:isomerase activity"/>
    <property type="evidence" value="ECO:0007669"/>
    <property type="project" value="UniProtKB-KW"/>
</dbReference>
<keyword evidence="3" id="KW-1185">Reference proteome</keyword>
<accession>A0A1H7RAD1</accession>
<organism evidence="2 3">
    <name type="scientific">Maribacter orientalis</name>
    <dbReference type="NCBI Taxonomy" id="228957"/>
    <lineage>
        <taxon>Bacteria</taxon>
        <taxon>Pseudomonadati</taxon>
        <taxon>Bacteroidota</taxon>
        <taxon>Flavobacteriia</taxon>
        <taxon>Flavobacteriales</taxon>
        <taxon>Flavobacteriaceae</taxon>
        <taxon>Maribacter</taxon>
    </lineage>
</organism>
<dbReference type="Gene3D" id="3.20.20.150">
    <property type="entry name" value="Divalent-metal-dependent TIM barrel enzymes"/>
    <property type="match status" value="1"/>
</dbReference>
<sequence length="372" mass="41860">MFLTPKTNYLNKLITFFTAPKPIIMKTKKSIQQRRSFLKKTTALIAGTTLLGPSVFGARSFLSFTPQLNSKINGVQMGLITYSFRSMPDQSAEATLHNILDTGINAVELMGDPAEQYAGKPESPVDRRTFYGLMRRKRNNELNDEEEKEFMVMQSKLESYNKTVAAWRATVSMDKFIALRKMYNDAGVSIYAFKPNAFGKDNTDEEINWGMKAAKALGASHVTLEHPSDDAHTLKLGQMAEKHDVFVAYHGHEQQTPTFWDTALEQSSHNALNLDLGHFVAAGNEAPLEIVREKHSHIKSMHLKDRQTPEHDKGNVLWGTGDTPIVEVLQLMRDNKYTFPVTIELEYDIPEGSDAVQEVKKCLAYAKNALES</sequence>
<keyword evidence="2" id="KW-0413">Isomerase</keyword>
<dbReference type="AlphaFoldDB" id="A0A1H7RAD1"/>
<dbReference type="STRING" id="228957.SAMN04488008_104227"/>
<reference evidence="3" key="1">
    <citation type="submission" date="2016-10" db="EMBL/GenBank/DDBJ databases">
        <authorList>
            <person name="Varghese N."/>
            <person name="Submissions S."/>
        </authorList>
    </citation>
    <scope>NUCLEOTIDE SEQUENCE [LARGE SCALE GENOMIC DNA]</scope>
    <source>
        <strain evidence="3">DSM 16471</strain>
    </source>
</reference>
<gene>
    <name evidence="2" type="ORF">SAMN04488008_104227</name>
</gene>
<name>A0A1H7RAD1_9FLAO</name>
<dbReference type="InterPro" id="IPR050312">
    <property type="entry name" value="IolE/XylAMocC-like"/>
</dbReference>
<evidence type="ECO:0000313" key="2">
    <source>
        <dbReference type="EMBL" id="SEL57216.1"/>
    </source>
</evidence>
<dbReference type="InterPro" id="IPR036237">
    <property type="entry name" value="Xyl_isomerase-like_sf"/>
</dbReference>